<dbReference type="OrthoDB" id="3259593at2"/>
<dbReference type="EMBL" id="ACRN01000002">
    <property type="protein sequence ID" value="EHM89019.1"/>
    <property type="molecule type" value="Genomic_DNA"/>
</dbReference>
<keyword evidence="1" id="KW-0472">Membrane</keyword>
<keyword evidence="1" id="KW-1133">Transmembrane helix</keyword>
<keyword evidence="1" id="KW-0812">Transmembrane</keyword>
<feature type="transmembrane region" description="Helical" evidence="1">
    <location>
        <begin position="6"/>
        <end position="29"/>
    </location>
</feature>
<sequence length="78" mass="8902">MQIDWFSLLIVTATTLVAAVFIMVIVALAARMLDLIHHRRREGREDGVAFYQIGAAFFLMLAGAIFLFGLWLMIPYFH</sequence>
<evidence type="ECO:0000313" key="2">
    <source>
        <dbReference type="EMBL" id="EHM89019.1"/>
    </source>
</evidence>
<gene>
    <name evidence="2" type="ORF">HMPREF0045_00432</name>
</gene>
<accession>G9PE39</accession>
<dbReference type="RefSeq" id="WP_005985086.1">
    <property type="nucleotide sequence ID" value="NZ_JH470338.1"/>
</dbReference>
<organism evidence="2 3">
    <name type="scientific">Actinomyces graevenitzii C83</name>
    <dbReference type="NCBI Taxonomy" id="435830"/>
    <lineage>
        <taxon>Bacteria</taxon>
        <taxon>Bacillati</taxon>
        <taxon>Actinomycetota</taxon>
        <taxon>Actinomycetes</taxon>
        <taxon>Actinomycetales</taxon>
        <taxon>Actinomycetaceae</taxon>
        <taxon>Actinomyces</taxon>
    </lineage>
</organism>
<dbReference type="STRING" id="435830.HMPREF0045_00432"/>
<comment type="caution">
    <text evidence="2">The sequence shown here is derived from an EMBL/GenBank/DDBJ whole genome shotgun (WGS) entry which is preliminary data.</text>
</comment>
<dbReference type="Proteomes" id="UP000003822">
    <property type="component" value="Unassembled WGS sequence"/>
</dbReference>
<feature type="transmembrane region" description="Helical" evidence="1">
    <location>
        <begin position="50"/>
        <end position="74"/>
    </location>
</feature>
<dbReference type="eggNOG" id="ENOG5033CIU">
    <property type="taxonomic scope" value="Bacteria"/>
</dbReference>
<keyword evidence="3" id="KW-1185">Reference proteome</keyword>
<dbReference type="AlphaFoldDB" id="G9PE39"/>
<reference evidence="2 3" key="1">
    <citation type="submission" date="2011-10" db="EMBL/GenBank/DDBJ databases">
        <title>The Genome Sequence of Actinomyces graevenitzii C83.</title>
        <authorList>
            <consortium name="The Broad Institute Genome Sequencing Platform"/>
            <consortium name="The Broad Institute Genome Sequencing Center for Infectious Disease"/>
            <person name="Earl A."/>
            <person name="Ward D."/>
            <person name="Feldgarden M."/>
            <person name="Gevers D."/>
            <person name="Sibley C.D."/>
            <person name="Field T.R."/>
            <person name="Grinwis M."/>
            <person name="Eshaghurshan C.S."/>
            <person name="Surette M.G."/>
            <person name="Young S.K."/>
            <person name="Zeng Q."/>
            <person name="Gargeya S."/>
            <person name="Fitzgerald M."/>
            <person name="Haas B."/>
            <person name="Abouelleil A."/>
            <person name="Alvarado L."/>
            <person name="Arachchi H.M."/>
            <person name="Berlin A."/>
            <person name="Brown A."/>
            <person name="Chapman S.B."/>
            <person name="Chen Z."/>
            <person name="Dunbar C."/>
            <person name="Freedman E."/>
            <person name="Gearin G."/>
            <person name="Goldberg J."/>
            <person name="Griggs A."/>
            <person name="Gujja S."/>
            <person name="Heiman D."/>
            <person name="Howarth C."/>
            <person name="Larson L."/>
            <person name="Lui A."/>
            <person name="MacDonald P.J.P."/>
            <person name="Montmayeur A."/>
            <person name="Murphy C."/>
            <person name="Neiman D."/>
            <person name="Pearson M."/>
            <person name="Priest M."/>
            <person name="Roberts A."/>
            <person name="Saif S."/>
            <person name="Shea T."/>
            <person name="Shenoy N."/>
            <person name="Sisk P."/>
            <person name="Stolte C."/>
            <person name="Sykes S."/>
            <person name="Wortman J."/>
            <person name="Nusbaum C."/>
            <person name="Birren B."/>
        </authorList>
    </citation>
    <scope>NUCLEOTIDE SEQUENCE [LARGE SCALE GENOMIC DNA]</scope>
    <source>
        <strain evidence="2 3">C83</strain>
    </source>
</reference>
<dbReference type="HOGENOM" id="CLU_176213_2_0_11"/>
<proteinExistence type="predicted"/>
<dbReference type="PATRIC" id="fig|435830.3.peg.419"/>
<evidence type="ECO:0000313" key="3">
    <source>
        <dbReference type="Proteomes" id="UP000003822"/>
    </source>
</evidence>
<name>G9PE39_9ACTO</name>
<protein>
    <submittedName>
        <fullName evidence="2">Uncharacterized protein</fullName>
    </submittedName>
</protein>
<evidence type="ECO:0000256" key="1">
    <source>
        <dbReference type="SAM" id="Phobius"/>
    </source>
</evidence>